<reference evidence="3" key="1">
    <citation type="journal article" date="2020" name="Stud. Mycol.">
        <title>101 Dothideomycetes genomes: a test case for predicting lifestyles and emergence of pathogens.</title>
        <authorList>
            <person name="Haridas S."/>
            <person name="Albert R."/>
            <person name="Binder M."/>
            <person name="Bloem J."/>
            <person name="Labutti K."/>
            <person name="Salamov A."/>
            <person name="Andreopoulos B."/>
            <person name="Baker S."/>
            <person name="Barry K."/>
            <person name="Bills G."/>
            <person name="Bluhm B."/>
            <person name="Cannon C."/>
            <person name="Castanera R."/>
            <person name="Culley D."/>
            <person name="Daum C."/>
            <person name="Ezra D."/>
            <person name="Gonzalez J."/>
            <person name="Henrissat B."/>
            <person name="Kuo A."/>
            <person name="Liang C."/>
            <person name="Lipzen A."/>
            <person name="Lutzoni F."/>
            <person name="Magnuson J."/>
            <person name="Mondo S."/>
            <person name="Nolan M."/>
            <person name="Ohm R."/>
            <person name="Pangilinan J."/>
            <person name="Park H.-J."/>
            <person name="Ramirez L."/>
            <person name="Alfaro M."/>
            <person name="Sun H."/>
            <person name="Tritt A."/>
            <person name="Yoshinaga Y."/>
            <person name="Zwiers L.-H."/>
            <person name="Turgeon B."/>
            <person name="Goodwin S."/>
            <person name="Spatafora J."/>
            <person name="Crous P."/>
            <person name="Grigoriev I."/>
        </authorList>
    </citation>
    <scope>NUCLEOTIDE SEQUENCE</scope>
    <source>
        <strain evidence="3">CBS 627.86</strain>
    </source>
</reference>
<accession>A0A6A5ZB12</accession>
<keyword evidence="1" id="KW-1133">Transmembrane helix</keyword>
<keyword evidence="1" id="KW-0472">Membrane</keyword>
<keyword evidence="1" id="KW-0812">Transmembrane</keyword>
<keyword evidence="2" id="KW-0732">Signal</keyword>
<evidence type="ECO:0000256" key="1">
    <source>
        <dbReference type="SAM" id="Phobius"/>
    </source>
</evidence>
<evidence type="ECO:0000313" key="3">
    <source>
        <dbReference type="EMBL" id="KAF2116254.1"/>
    </source>
</evidence>
<feature type="chain" id="PRO_5025458677" evidence="2">
    <location>
        <begin position="16"/>
        <end position="216"/>
    </location>
</feature>
<name>A0A6A5ZB12_9PLEO</name>
<dbReference type="Proteomes" id="UP000799770">
    <property type="component" value="Unassembled WGS sequence"/>
</dbReference>
<proteinExistence type="predicted"/>
<feature type="signal peptide" evidence="2">
    <location>
        <begin position="1"/>
        <end position="15"/>
    </location>
</feature>
<evidence type="ECO:0000313" key="4">
    <source>
        <dbReference type="Proteomes" id="UP000799770"/>
    </source>
</evidence>
<organism evidence="3 4">
    <name type="scientific">Lophiotrema nucula</name>
    <dbReference type="NCBI Taxonomy" id="690887"/>
    <lineage>
        <taxon>Eukaryota</taxon>
        <taxon>Fungi</taxon>
        <taxon>Dikarya</taxon>
        <taxon>Ascomycota</taxon>
        <taxon>Pezizomycotina</taxon>
        <taxon>Dothideomycetes</taxon>
        <taxon>Pleosporomycetidae</taxon>
        <taxon>Pleosporales</taxon>
        <taxon>Lophiotremataceae</taxon>
        <taxon>Lophiotrema</taxon>
    </lineage>
</organism>
<sequence length="216" mass="24126">MLLVVLATLLTAVDYEWHTAIMSPRCGIEDRVVWQESHKEHETMMPSITAYGSYLEGLRSRKHGRGFDKKTFMKVLEDIKGPLEVHPYSEIAVVAKLLKYGSFPNAKPAFDAWGQRSLTAGGYLDVVPFMFLNHDAGFEDGFWRSWPQMPRVVKFLLLAGWGLGGIGDCGGLLVVGLMGGRGRCMRWSAGMDERLFVGAEGGSNWLEKYSLIGYRS</sequence>
<gene>
    <name evidence="3" type="ORF">BDV96DRAFT_46669</name>
</gene>
<dbReference type="EMBL" id="ML977321">
    <property type="protein sequence ID" value="KAF2116254.1"/>
    <property type="molecule type" value="Genomic_DNA"/>
</dbReference>
<dbReference type="AlphaFoldDB" id="A0A6A5ZB12"/>
<feature type="transmembrane region" description="Helical" evidence="1">
    <location>
        <begin position="155"/>
        <end position="178"/>
    </location>
</feature>
<dbReference type="OrthoDB" id="58416at2759"/>
<protein>
    <submittedName>
        <fullName evidence="3">Uncharacterized protein</fullName>
    </submittedName>
</protein>
<evidence type="ECO:0000256" key="2">
    <source>
        <dbReference type="SAM" id="SignalP"/>
    </source>
</evidence>
<keyword evidence="4" id="KW-1185">Reference proteome</keyword>